<dbReference type="Proteomes" id="UP000523821">
    <property type="component" value="Unassembled WGS sequence"/>
</dbReference>
<accession>A0A7W9L2N7</accession>
<comment type="caution">
    <text evidence="3">The sequence shown here is derived from an EMBL/GenBank/DDBJ whole genome shotgun (WGS) entry which is preliminary data.</text>
</comment>
<evidence type="ECO:0000313" key="3">
    <source>
        <dbReference type="EMBL" id="MBB5753684.1"/>
    </source>
</evidence>
<evidence type="ECO:0000313" key="4">
    <source>
        <dbReference type="Proteomes" id="UP000523821"/>
    </source>
</evidence>
<evidence type="ECO:0008006" key="5">
    <source>
        <dbReference type="Google" id="ProtNLM"/>
    </source>
</evidence>
<organism evidence="3 4">
    <name type="scientific">Prosthecomicrobium pneumaticum</name>
    <dbReference type="NCBI Taxonomy" id="81895"/>
    <lineage>
        <taxon>Bacteria</taxon>
        <taxon>Pseudomonadati</taxon>
        <taxon>Pseudomonadota</taxon>
        <taxon>Alphaproteobacteria</taxon>
        <taxon>Hyphomicrobiales</taxon>
        <taxon>Kaistiaceae</taxon>
        <taxon>Prosthecomicrobium</taxon>
    </lineage>
</organism>
<gene>
    <name evidence="3" type="ORF">GGQ63_002754</name>
</gene>
<dbReference type="EMBL" id="JACHOO010000005">
    <property type="protein sequence ID" value="MBB5753684.1"/>
    <property type="molecule type" value="Genomic_DNA"/>
</dbReference>
<reference evidence="3 4" key="1">
    <citation type="submission" date="2020-08" db="EMBL/GenBank/DDBJ databases">
        <title>Genomic Encyclopedia of Type Strains, Phase IV (KMG-IV): sequencing the most valuable type-strain genomes for metagenomic binning, comparative biology and taxonomic classification.</title>
        <authorList>
            <person name="Goeker M."/>
        </authorList>
    </citation>
    <scope>NUCLEOTIDE SEQUENCE [LARGE SCALE GENOMIC DNA]</scope>
    <source>
        <strain evidence="3 4">DSM 16268</strain>
    </source>
</reference>
<dbReference type="InterPro" id="IPR021682">
    <property type="entry name" value="DUF2933"/>
</dbReference>
<keyword evidence="2" id="KW-0812">Transmembrane</keyword>
<feature type="transmembrane region" description="Helical" evidence="2">
    <location>
        <begin position="40"/>
        <end position="62"/>
    </location>
</feature>
<keyword evidence="2" id="KW-0472">Membrane</keyword>
<protein>
    <recommendedName>
        <fullName evidence="5">DUF2933 domain-containing protein</fullName>
    </recommendedName>
</protein>
<keyword evidence="2" id="KW-1133">Transmembrane helix</keyword>
<feature type="transmembrane region" description="Helical" evidence="2">
    <location>
        <begin position="17"/>
        <end position="34"/>
    </location>
</feature>
<proteinExistence type="predicted"/>
<keyword evidence="4" id="KW-1185">Reference proteome</keyword>
<feature type="region of interest" description="Disordered" evidence="1">
    <location>
        <begin position="67"/>
        <end position="90"/>
    </location>
</feature>
<dbReference type="RefSeq" id="WP_183856733.1">
    <property type="nucleotide sequence ID" value="NZ_JACHOO010000005.1"/>
</dbReference>
<sequence>MEHDGHGSEGGFFRSRANWVLIGYLAIGAFYLLTEHRAHLIPYLGYLPFLLILACPLMHVFMHGGHGGHGRRDDSGSGSADVRKNQPHNH</sequence>
<name>A0A7W9L2N7_9HYPH</name>
<dbReference type="AlphaFoldDB" id="A0A7W9L2N7"/>
<evidence type="ECO:0000256" key="1">
    <source>
        <dbReference type="SAM" id="MobiDB-lite"/>
    </source>
</evidence>
<dbReference type="Pfam" id="PF11666">
    <property type="entry name" value="DUF2933"/>
    <property type="match status" value="1"/>
</dbReference>
<evidence type="ECO:0000256" key="2">
    <source>
        <dbReference type="SAM" id="Phobius"/>
    </source>
</evidence>